<keyword evidence="3" id="KW-1003">Cell membrane</keyword>
<feature type="transmembrane region" description="Helical" evidence="10">
    <location>
        <begin position="1010"/>
        <end position="1030"/>
    </location>
</feature>
<dbReference type="Pfam" id="PF00005">
    <property type="entry name" value="ABC_tran"/>
    <property type="match status" value="2"/>
</dbReference>
<reference evidence="13" key="1">
    <citation type="journal article" date="2021" name="Nat. Commun.">
        <title>Genetic determinants of endophytism in the Arabidopsis root mycobiome.</title>
        <authorList>
            <person name="Mesny F."/>
            <person name="Miyauchi S."/>
            <person name="Thiergart T."/>
            <person name="Pickel B."/>
            <person name="Atanasova L."/>
            <person name="Karlsson M."/>
            <person name="Huettel B."/>
            <person name="Barry K.W."/>
            <person name="Haridas S."/>
            <person name="Chen C."/>
            <person name="Bauer D."/>
            <person name="Andreopoulos W."/>
            <person name="Pangilinan J."/>
            <person name="LaButti K."/>
            <person name="Riley R."/>
            <person name="Lipzen A."/>
            <person name="Clum A."/>
            <person name="Drula E."/>
            <person name="Henrissat B."/>
            <person name="Kohler A."/>
            <person name="Grigoriev I.V."/>
            <person name="Martin F.M."/>
            <person name="Hacquard S."/>
        </authorList>
    </citation>
    <scope>NUCLEOTIDE SEQUENCE</scope>
    <source>
        <strain evidence="13">MPI-CAGE-CH-0235</strain>
    </source>
</reference>
<feature type="domain" description="ABC transporter" evidence="11">
    <location>
        <begin position="1215"/>
        <end position="1447"/>
    </location>
</feature>
<dbReference type="GO" id="GO:0016887">
    <property type="term" value="F:ATP hydrolysis activity"/>
    <property type="evidence" value="ECO:0007669"/>
    <property type="project" value="InterPro"/>
</dbReference>
<dbReference type="GO" id="GO:0140359">
    <property type="term" value="F:ABC-type transporter activity"/>
    <property type="evidence" value="ECO:0007669"/>
    <property type="project" value="InterPro"/>
</dbReference>
<keyword evidence="6" id="KW-0067">ATP-binding</keyword>
<evidence type="ECO:0000256" key="8">
    <source>
        <dbReference type="ARBA" id="ARBA00023136"/>
    </source>
</evidence>
<feature type="transmembrane region" description="Helical" evidence="10">
    <location>
        <begin position="25"/>
        <end position="46"/>
    </location>
</feature>
<feature type="transmembrane region" description="Helical" evidence="10">
    <location>
        <begin position="1123"/>
        <end position="1143"/>
    </location>
</feature>
<feature type="transmembrane region" description="Helical" evidence="10">
    <location>
        <begin position="899"/>
        <end position="922"/>
    </location>
</feature>
<dbReference type="CDD" id="cd03244">
    <property type="entry name" value="ABCC_MRP_domain2"/>
    <property type="match status" value="1"/>
</dbReference>
<dbReference type="Proteomes" id="UP000813444">
    <property type="component" value="Unassembled WGS sequence"/>
</dbReference>
<keyword evidence="7 10" id="KW-1133">Transmembrane helix</keyword>
<protein>
    <submittedName>
        <fullName evidence="13">ABC multidrug transporter</fullName>
    </submittedName>
</protein>
<keyword evidence="8 10" id="KW-0472">Membrane</keyword>
<dbReference type="InterPro" id="IPR027417">
    <property type="entry name" value="P-loop_NTPase"/>
</dbReference>
<dbReference type="Gene3D" id="1.20.1560.10">
    <property type="entry name" value="ABC transporter type 1, transmembrane domain"/>
    <property type="match status" value="2"/>
</dbReference>
<dbReference type="PANTHER" id="PTHR24223">
    <property type="entry name" value="ATP-BINDING CASSETTE SUB-FAMILY C"/>
    <property type="match status" value="1"/>
</dbReference>
<evidence type="ECO:0000256" key="6">
    <source>
        <dbReference type="ARBA" id="ARBA00022840"/>
    </source>
</evidence>
<evidence type="ECO:0000256" key="4">
    <source>
        <dbReference type="ARBA" id="ARBA00022692"/>
    </source>
</evidence>
<sequence>MSPDDQFGPQHTGIFDFTILFEQSILSLLPTALFVLVAPFRVARLVSRDACVAPGPLLWLKLTIILVYLGLQVSLLAQWLLSSSPSTRTSLPESILGLVEAIVIAATSYTEHLKSIKPSFLLNTYLLLTILLDVALARTFWLREGMAAIASVFTVSLVVKSALLVLEELPKRPLSTDNKTIPRETVAGVVNRGVFWWLNSLFWTGSKSIIDIEHLGPIDAKFDSRQLLHRLEMAWEQYNKETPFALMSCTFGVFKWQFLAGILPRLLCSAFNFAQPFLVTSVIEHVGQPQTEDFSRISGGLIGATALIYVGMAVTQAWHRHMTFQLLTMYRGALASLIFKKTLHLHSSSIKDAAPLTLMSTDIETMVMAGGAIHDLWASLLELPVGIYLLYRQIGIPCLFILLPTLLTTILGGAVAPAMGTTQASWNEAVQQRLSATNDMLSQIKGIKMVGLSSYFHQHIQEMRVKEVQRSIKHRILIAYFQGLIILSEYMTPVIIILAGIYWSRAEQGLSIAEAFTSLSLIRIASLPLLTILVSLMQVSSALGCFTRLQAYMKLEGHAVGQPSSKAYGERNSSSTKEIGLPHPVPSAPKDSSIPMAPLQPALQSETTIPTHPIKLENASFTAGEQIQVLKDISLSIPQSTLSMVVGRVGSGKSSLLKAIIGEVMLTSGNLTLGASSMAYCDQTPWLRNISIRGNILGSSHLDEEWLSVVIKACALDEDLSAFPMGDLTIVGSGGVALSGGQKHRVALARAVYSRQRAMVLDDVFNGLDTTTMHAVFMRLFGPQGLLRDNRTTVVLVTNQVNFLPLADHITMLEEGRVIHNQVSYNTVDPSAWGVIEREKDDTAGSTHAEKAPATGNLKPQLAIAAAAASSKVEADLARQTGDAECYKIYLRSWGTTNMVVVVIASVLYVGVSSLPQIWLRIWTQNGTATRDPFYVGMFVAFSFAAVLLGVFDVLFFILSGVPRSSKQLHKQLLSAVMRAPLSFFTNTDLGVTLNRFSQDMTLIDQALPMSFWGQGLVLLLGVLVQTGLIASGATYVAAAIPGCMLALYFIQRFYLRTSRQMRFLDIEAKAPLYTQFTEALTGLSTIRAFGWTPDFMVDNHERLNTSQKPFYIQFCLQRWLQVVLDLLVAGMAVVLVALALSFRGTTSMAAIGLAMVNLISFNLSLTVLISLWTELEASLGAIARLKWFVNNTPIESKEGETEIPPSDWPRQGSVEFRNVSTSYSDNSPTVLHDVSFKVQAGQKVGICGRSGSGKSSLILSILRLLELQSGSILIDDLDLATLSREEIRSHLTVIPQEPLKLTGSVRYNLDPNGAIQADQALISVLAKTSIWPAIESHGGLDADFKDLGFSAGQLQLFCLARALLSRASVVLLDEATSNVDRQTDQEIRRVVKEEMGGRTVLEVAHRLDIISDYDVIMVLGDGKVLEMGTPEELLNSPSSAYRSLREHQTL</sequence>
<dbReference type="SUPFAM" id="SSF52540">
    <property type="entry name" value="P-loop containing nucleoside triphosphate hydrolases"/>
    <property type="match status" value="2"/>
</dbReference>
<keyword evidence="4 10" id="KW-0812">Transmembrane</keyword>
<feature type="region of interest" description="Disordered" evidence="9">
    <location>
        <begin position="562"/>
        <end position="590"/>
    </location>
</feature>
<dbReference type="EMBL" id="JAGPNK010000008">
    <property type="protein sequence ID" value="KAH7316563.1"/>
    <property type="molecule type" value="Genomic_DNA"/>
</dbReference>
<evidence type="ECO:0000256" key="7">
    <source>
        <dbReference type="ARBA" id="ARBA00022989"/>
    </source>
</evidence>
<feature type="transmembrane region" description="Helical" evidence="10">
    <location>
        <begin position="122"/>
        <end position="141"/>
    </location>
</feature>
<comment type="caution">
    <text evidence="13">The sequence shown here is derived from an EMBL/GenBank/DDBJ whole genome shotgun (WGS) entry which is preliminary data.</text>
</comment>
<dbReference type="OrthoDB" id="6500128at2759"/>
<dbReference type="InterPro" id="IPR017871">
    <property type="entry name" value="ABC_transporter-like_CS"/>
</dbReference>
<feature type="transmembrane region" description="Helical" evidence="10">
    <location>
        <begin position="300"/>
        <end position="319"/>
    </location>
</feature>
<dbReference type="PROSITE" id="PS50893">
    <property type="entry name" value="ABC_TRANSPORTER_2"/>
    <property type="match status" value="2"/>
</dbReference>
<evidence type="ECO:0000259" key="11">
    <source>
        <dbReference type="PROSITE" id="PS50893"/>
    </source>
</evidence>
<dbReference type="InterPro" id="IPR044726">
    <property type="entry name" value="ABCC_6TM_D2"/>
</dbReference>
<feature type="domain" description="ABC transmembrane type-1" evidence="12">
    <location>
        <begin position="900"/>
        <end position="1178"/>
    </location>
</feature>
<feature type="transmembrane region" description="Helical" evidence="10">
    <location>
        <begin position="147"/>
        <end position="166"/>
    </location>
</feature>
<keyword evidence="14" id="KW-1185">Reference proteome</keyword>
<dbReference type="PROSITE" id="PS50929">
    <property type="entry name" value="ABC_TM1F"/>
    <property type="match status" value="2"/>
</dbReference>
<feature type="domain" description="ABC transmembrane type-1" evidence="12">
    <location>
        <begin position="266"/>
        <end position="541"/>
    </location>
</feature>
<feature type="transmembrane region" description="Helical" evidence="10">
    <location>
        <begin position="524"/>
        <end position="546"/>
    </location>
</feature>
<evidence type="ECO:0000256" key="9">
    <source>
        <dbReference type="SAM" id="MobiDB-lite"/>
    </source>
</evidence>
<dbReference type="FunFam" id="1.20.1560.10:FF:000066">
    <property type="entry name" value="ABC multidrug transporter (Eurofung)"/>
    <property type="match status" value="1"/>
</dbReference>
<name>A0A8K0WRG6_9HYPO</name>
<keyword evidence="2" id="KW-0813">Transport</keyword>
<dbReference type="CDD" id="cd18580">
    <property type="entry name" value="ABC_6TM_ABCC_D2"/>
    <property type="match status" value="1"/>
</dbReference>
<dbReference type="PROSITE" id="PS00211">
    <property type="entry name" value="ABC_TRANSPORTER_1"/>
    <property type="match status" value="1"/>
</dbReference>
<organism evidence="13 14">
    <name type="scientific">Stachybotrys elegans</name>
    <dbReference type="NCBI Taxonomy" id="80388"/>
    <lineage>
        <taxon>Eukaryota</taxon>
        <taxon>Fungi</taxon>
        <taxon>Dikarya</taxon>
        <taxon>Ascomycota</taxon>
        <taxon>Pezizomycotina</taxon>
        <taxon>Sordariomycetes</taxon>
        <taxon>Hypocreomycetidae</taxon>
        <taxon>Hypocreales</taxon>
        <taxon>Stachybotryaceae</taxon>
        <taxon>Stachybotrys</taxon>
    </lineage>
</organism>
<evidence type="ECO:0000256" key="2">
    <source>
        <dbReference type="ARBA" id="ARBA00022448"/>
    </source>
</evidence>
<keyword evidence="5" id="KW-0547">Nucleotide-binding</keyword>
<gene>
    <name evidence="13" type="ORF">B0I35DRAFT_433413</name>
</gene>
<evidence type="ECO:0000256" key="3">
    <source>
        <dbReference type="ARBA" id="ARBA00022475"/>
    </source>
</evidence>
<accession>A0A8K0WRG6</accession>
<dbReference type="InterPro" id="IPR036640">
    <property type="entry name" value="ABC1_TM_sf"/>
</dbReference>
<dbReference type="InterPro" id="IPR050173">
    <property type="entry name" value="ABC_transporter_C-like"/>
</dbReference>
<comment type="subcellular location">
    <subcellularLocation>
        <location evidence="1">Cell membrane</location>
        <topology evidence="1">Multi-pass membrane protein</topology>
    </subcellularLocation>
</comment>
<dbReference type="GO" id="GO:0005886">
    <property type="term" value="C:plasma membrane"/>
    <property type="evidence" value="ECO:0007669"/>
    <property type="project" value="UniProtKB-SubCell"/>
</dbReference>
<dbReference type="FunFam" id="1.20.1560.10:FF:000055">
    <property type="entry name" value="ABC multidrug transporter (Eurofung)"/>
    <property type="match status" value="1"/>
</dbReference>
<dbReference type="GO" id="GO:0005524">
    <property type="term" value="F:ATP binding"/>
    <property type="evidence" value="ECO:0007669"/>
    <property type="project" value="UniProtKB-KW"/>
</dbReference>
<feature type="transmembrane region" description="Helical" evidence="10">
    <location>
        <begin position="934"/>
        <end position="959"/>
    </location>
</feature>
<evidence type="ECO:0000313" key="14">
    <source>
        <dbReference type="Proteomes" id="UP000813444"/>
    </source>
</evidence>
<proteinExistence type="predicted"/>
<dbReference type="Gene3D" id="3.40.50.300">
    <property type="entry name" value="P-loop containing nucleotide triphosphate hydrolases"/>
    <property type="match status" value="2"/>
</dbReference>
<evidence type="ECO:0000256" key="5">
    <source>
        <dbReference type="ARBA" id="ARBA00022741"/>
    </source>
</evidence>
<dbReference type="SMART" id="SM00382">
    <property type="entry name" value="AAA"/>
    <property type="match status" value="2"/>
</dbReference>
<feature type="transmembrane region" description="Helical" evidence="10">
    <location>
        <begin position="58"/>
        <end position="81"/>
    </location>
</feature>
<dbReference type="CDD" id="cd03250">
    <property type="entry name" value="ABCC_MRP_domain1"/>
    <property type="match status" value="1"/>
</dbReference>
<feature type="transmembrane region" description="Helical" evidence="10">
    <location>
        <begin position="477"/>
        <end position="504"/>
    </location>
</feature>
<feature type="transmembrane region" description="Helical" evidence="10">
    <location>
        <begin position="1036"/>
        <end position="1056"/>
    </location>
</feature>
<dbReference type="Pfam" id="PF24357">
    <property type="entry name" value="TMD0_ABC"/>
    <property type="match status" value="1"/>
</dbReference>
<evidence type="ECO:0000256" key="10">
    <source>
        <dbReference type="SAM" id="Phobius"/>
    </source>
</evidence>
<evidence type="ECO:0000259" key="12">
    <source>
        <dbReference type="PROSITE" id="PS50929"/>
    </source>
</evidence>
<dbReference type="SUPFAM" id="SSF90123">
    <property type="entry name" value="ABC transporter transmembrane region"/>
    <property type="match status" value="2"/>
</dbReference>
<dbReference type="InterPro" id="IPR011527">
    <property type="entry name" value="ABC1_TM_dom"/>
</dbReference>
<evidence type="ECO:0000256" key="1">
    <source>
        <dbReference type="ARBA" id="ARBA00004651"/>
    </source>
</evidence>
<feature type="transmembrane region" description="Helical" evidence="10">
    <location>
        <begin position="93"/>
        <end position="110"/>
    </location>
</feature>
<dbReference type="InterPro" id="IPR003593">
    <property type="entry name" value="AAA+_ATPase"/>
</dbReference>
<dbReference type="InterPro" id="IPR056227">
    <property type="entry name" value="TMD0_ABC"/>
</dbReference>
<evidence type="ECO:0000313" key="13">
    <source>
        <dbReference type="EMBL" id="KAH7316563.1"/>
    </source>
</evidence>
<dbReference type="PANTHER" id="PTHR24223:SF399">
    <property type="entry name" value="ABC TRANSPORTER ATNG"/>
    <property type="match status" value="1"/>
</dbReference>
<feature type="transmembrane region" description="Helical" evidence="10">
    <location>
        <begin position="1149"/>
        <end position="1173"/>
    </location>
</feature>
<feature type="transmembrane region" description="Helical" evidence="10">
    <location>
        <begin position="398"/>
        <end position="420"/>
    </location>
</feature>
<dbReference type="FunFam" id="3.40.50.300:FF:000838">
    <property type="entry name" value="ABC multidrug transporter (Eurofung)"/>
    <property type="match status" value="1"/>
</dbReference>
<feature type="domain" description="ABC transporter" evidence="11">
    <location>
        <begin position="614"/>
        <end position="840"/>
    </location>
</feature>
<dbReference type="Pfam" id="PF00664">
    <property type="entry name" value="ABC_membrane"/>
    <property type="match status" value="2"/>
</dbReference>
<dbReference type="InterPro" id="IPR003439">
    <property type="entry name" value="ABC_transporter-like_ATP-bd"/>
</dbReference>